<evidence type="ECO:0000256" key="1">
    <source>
        <dbReference type="ARBA" id="ARBA00022485"/>
    </source>
</evidence>
<evidence type="ECO:0000256" key="4">
    <source>
        <dbReference type="ARBA" id="ARBA00023014"/>
    </source>
</evidence>
<dbReference type="InterPro" id="IPR050572">
    <property type="entry name" value="Fe-S_Ferredoxin"/>
</dbReference>
<reference evidence="6" key="1">
    <citation type="journal article" date="2014" name="Genome Biol. Evol.">
        <title>Pangenome evidence for extensive interdomain horizontal transfer affecting lineage core and shell genes in uncultured planktonic thaumarchaeota and euryarchaeota.</title>
        <authorList>
            <person name="Deschamps P."/>
            <person name="Zivanovic Y."/>
            <person name="Moreira D."/>
            <person name="Rodriguez-Valera F."/>
            <person name="Lopez-Garcia P."/>
        </authorList>
    </citation>
    <scope>NUCLEOTIDE SEQUENCE</scope>
</reference>
<dbReference type="InterPro" id="IPR017900">
    <property type="entry name" value="4Fe4S_Fe_S_CS"/>
</dbReference>
<sequence>MAKRPGEVLALNEGRCFGCAACVAICPVDALDLSGLLVIIDEPTCTHCELCIPACPVHALLFESAKGATTPIGVA</sequence>
<feature type="domain" description="4Fe-4S ferredoxin-type" evidence="5">
    <location>
        <begin position="38"/>
        <end position="65"/>
    </location>
</feature>
<evidence type="ECO:0000313" key="6">
    <source>
        <dbReference type="EMBL" id="AIF04245.1"/>
    </source>
</evidence>
<keyword evidence="2" id="KW-0479">Metal-binding</keyword>
<dbReference type="AlphaFoldDB" id="A0A075GMA5"/>
<feature type="domain" description="4Fe-4S ferredoxin-type" evidence="5">
    <location>
        <begin position="7"/>
        <end position="36"/>
    </location>
</feature>
<dbReference type="PANTHER" id="PTHR43687:SF1">
    <property type="entry name" value="FERREDOXIN III"/>
    <property type="match status" value="1"/>
</dbReference>
<evidence type="ECO:0000259" key="5">
    <source>
        <dbReference type="PROSITE" id="PS51379"/>
    </source>
</evidence>
<protein>
    <submittedName>
        <fullName evidence="6">Ferredoxin</fullName>
    </submittedName>
</protein>
<dbReference type="SUPFAM" id="SSF54862">
    <property type="entry name" value="4Fe-4S ferredoxins"/>
    <property type="match status" value="1"/>
</dbReference>
<dbReference type="PANTHER" id="PTHR43687">
    <property type="entry name" value="ADENYLYLSULFATE REDUCTASE, BETA SUBUNIT"/>
    <property type="match status" value="1"/>
</dbReference>
<dbReference type="GO" id="GO:0051539">
    <property type="term" value="F:4 iron, 4 sulfur cluster binding"/>
    <property type="evidence" value="ECO:0007669"/>
    <property type="project" value="UniProtKB-KW"/>
</dbReference>
<evidence type="ECO:0000256" key="2">
    <source>
        <dbReference type="ARBA" id="ARBA00022723"/>
    </source>
</evidence>
<accession>A0A075GMA5</accession>
<dbReference type="PROSITE" id="PS00198">
    <property type="entry name" value="4FE4S_FER_1"/>
    <property type="match status" value="2"/>
</dbReference>
<dbReference type="Gene3D" id="3.30.70.20">
    <property type="match status" value="2"/>
</dbReference>
<dbReference type="Pfam" id="PF12838">
    <property type="entry name" value="Fer4_7"/>
    <property type="match status" value="1"/>
</dbReference>
<dbReference type="EMBL" id="KF900703">
    <property type="protein sequence ID" value="AIF04245.1"/>
    <property type="molecule type" value="Genomic_DNA"/>
</dbReference>
<dbReference type="GO" id="GO:0046872">
    <property type="term" value="F:metal ion binding"/>
    <property type="evidence" value="ECO:0007669"/>
    <property type="project" value="UniProtKB-KW"/>
</dbReference>
<evidence type="ECO:0000256" key="3">
    <source>
        <dbReference type="ARBA" id="ARBA00023004"/>
    </source>
</evidence>
<keyword evidence="4" id="KW-0411">Iron-sulfur</keyword>
<name>A0A075GMA5_9EURY</name>
<keyword evidence="1" id="KW-0004">4Fe-4S</keyword>
<dbReference type="InterPro" id="IPR017896">
    <property type="entry name" value="4Fe4S_Fe-S-bd"/>
</dbReference>
<dbReference type="GO" id="GO:0016491">
    <property type="term" value="F:oxidoreductase activity"/>
    <property type="evidence" value="ECO:0007669"/>
    <property type="project" value="UniProtKB-ARBA"/>
</dbReference>
<organism evidence="6">
    <name type="scientific">uncultured marine group II/III euryarchaeote KM3_172_F11</name>
    <dbReference type="NCBI Taxonomy" id="1457929"/>
    <lineage>
        <taxon>Archaea</taxon>
        <taxon>Methanobacteriati</taxon>
        <taxon>Methanobacteriota</taxon>
        <taxon>environmental samples</taxon>
    </lineage>
</organism>
<keyword evidence="3" id="KW-0408">Iron</keyword>
<proteinExistence type="predicted"/>
<dbReference type="PROSITE" id="PS51379">
    <property type="entry name" value="4FE4S_FER_2"/>
    <property type="match status" value="2"/>
</dbReference>